<feature type="region of interest" description="Disordered" evidence="8">
    <location>
        <begin position="477"/>
        <end position="497"/>
    </location>
</feature>
<dbReference type="CDD" id="cd06673">
    <property type="entry name" value="PDZ10_MUPP1-PDZ8_PATJ-like"/>
    <property type="match status" value="1"/>
</dbReference>
<dbReference type="CDD" id="cd06674">
    <property type="entry name" value="PDZ11_MUPP1-PDZ9_PATJ-like"/>
    <property type="match status" value="1"/>
</dbReference>
<evidence type="ECO:0000256" key="7">
    <source>
        <dbReference type="ARBA" id="ARBA00023136"/>
    </source>
</evidence>
<reference evidence="10" key="1">
    <citation type="submission" date="2021-01" db="EMBL/GenBank/DDBJ databases">
        <title>A chromosome-scale assembly of European eel, Anguilla anguilla.</title>
        <authorList>
            <person name="Henkel C."/>
            <person name="Jong-Raadsen S.A."/>
            <person name="Dufour S."/>
            <person name="Weltzien F.-A."/>
            <person name="Palstra A.P."/>
            <person name="Pelster B."/>
            <person name="Spaink H.P."/>
            <person name="Van Den Thillart G.E."/>
            <person name="Jansen H."/>
            <person name="Zahm M."/>
            <person name="Klopp C."/>
            <person name="Cedric C."/>
            <person name="Louis A."/>
            <person name="Berthelot C."/>
            <person name="Parey E."/>
            <person name="Roest Crollius H."/>
            <person name="Montfort J."/>
            <person name="Robinson-Rechavi M."/>
            <person name="Bucao C."/>
            <person name="Bouchez O."/>
            <person name="Gislard M."/>
            <person name="Lluch J."/>
            <person name="Milhes M."/>
            <person name="Lampietro C."/>
            <person name="Lopez Roques C."/>
            <person name="Donnadieu C."/>
            <person name="Braasch I."/>
            <person name="Desvignes T."/>
            <person name="Postlethwait J."/>
            <person name="Bobe J."/>
            <person name="Guiguen Y."/>
            <person name="Dirks R."/>
        </authorList>
    </citation>
    <scope>NUCLEOTIDE SEQUENCE</scope>
    <source>
        <strain evidence="10">Tag_6206</strain>
        <tissue evidence="10">Liver</tissue>
    </source>
</reference>
<feature type="domain" description="PDZ" evidence="9">
    <location>
        <begin position="1243"/>
        <end position="1324"/>
    </location>
</feature>
<feature type="region of interest" description="Disordered" evidence="8">
    <location>
        <begin position="1325"/>
        <end position="1357"/>
    </location>
</feature>
<evidence type="ECO:0000256" key="1">
    <source>
        <dbReference type="ARBA" id="ARBA00004236"/>
    </source>
</evidence>
<comment type="caution">
    <text evidence="10">The sequence shown here is derived from an EMBL/GenBank/DDBJ whole genome shotgun (WGS) entry which is preliminary data.</text>
</comment>
<dbReference type="EMBL" id="JAFIRN010000005">
    <property type="protein sequence ID" value="KAG5848129.1"/>
    <property type="molecule type" value="Genomic_DNA"/>
</dbReference>
<keyword evidence="11" id="KW-1185">Reference proteome</keyword>
<dbReference type="CDD" id="cd06671">
    <property type="entry name" value="PDZ7_MUPP1-PD6_PATJ-like"/>
    <property type="match status" value="1"/>
</dbReference>
<evidence type="ECO:0000256" key="5">
    <source>
        <dbReference type="ARBA" id="ARBA00022737"/>
    </source>
</evidence>
<dbReference type="InterPro" id="IPR036892">
    <property type="entry name" value="L27_dom_sf"/>
</dbReference>
<sequence length="1743" mass="185356">MEKMNTQHALQAVERLQAKLKGKGEVPAEEKLRTLKTVLQSPLFRRILAMQTSGLLPQAWPYQWRTEDMICRAAVDSACPAAPPCLSSGLSRSAALSLPALPRSDSALCRAAPATPRASASCGDLSAARLQLVLQATAQGRYVTDIEFLKPVSGELGFSLASASSENRDGGGIFVQEVQPGSNAQCDGTLKQDDQLLAVNGQPLDGTVSVQQAVDLLRNAPERVQLTVARGPVQELDSPVLSIKSSSANTLPPCQNTVTPPPFALSARREVEVIELQNSGAGLGFGIVGKRRKGVLVKTILPGGIADKDGRLCSGDRILKIGTPDVSGMSSEQVAQVLQQCGSRVRLLVSRGVPDEPPSPISALASDNKPQARGHEEKEAFEVELTKDAQGLGITIAGYIGDKNSEPSGIFVKSIIKGSAVEHDGRIHVGDQILAVDGTSIQGYSNEQAVEFLRHTGQTVSLELRRWGLQAGPAPTLPAPVTVHRDQPPEAGTGLSGYRMRMDAVPGPKLTESEEEELKKKWENTLGLSNEIVIAQVEKFSECSGLGLSLEARAGDPGHHYVCSVLPEGPVGRSGKIAAGDQLLEVNGIPLIGEPHKEVVSILKELPVCVYMVCCRPAQTALSDSRAGQSGSSSLKVRGELEDCIVYREDGDVLREHLPEDSPGAALAMWETEIQVIELEKGDAGLGFSILDYQDPQDPAETVTARLENASLDAAVRALKGAAAGAVRIGVAKPLPMDYYDLDLTNEKTFERYHDTNKAAMLAPHSNNCTGQKEERDASASEGADKRPPAPGTPFERTITVAKGNSSLGMTVSAIKDGSGMIIRSIVHGGSISRDGRLGVGDAILAVNGEPTVNLTNAQGRALLRRQSLIGPDISVTYVPAEQLKEYRAALRLPAPDEVTVVDALPGLRRKMTELKKQERDEGQELEPRSFEHDSWNQPRKVELHREPGKSLGISIMGGRGMGSRLSNGEVMRGIFIKHILEDSPAGRNGTLKPGDRIVEVGGVDLQDASHEEAAEAIRKAGDPVVFRVQDVAPSPSDELTAASTNASAENKPPAPRDCGKISALVPPPLKQPVAPPTEMTDSSAEAEGPPRPQAPTLKALGEEEDQFGYSWRKIVDRYGSLPGELHAIELERGAEGLGLSLAGDSDRSPMNVLVGGRPAGPRAGTDASRLGTSCWSHQNASSILDRAPPKVKIIFIRNTETEKQMAVGPGYRDVPDSQTELDQSAVISPSAVSVDMFRYVQHIVLPRDPGGFGIDLSDEDTRNGVVIESLSEHGTARKDGRIKAGDKILSLDDETVIGLPVGKVAGLLQTPRSRVKLTVCTDNSLTSSSLSSSSSSSSHPHPARGGPDGQPASAPALPLLYEEPQGFPCVTSDPLTCPIIPGCESTIELSKGHTGLGVSIVGGSDTLLRVIVVHEIYEEGAAAKDGRLWAGDQILEVNGVDLRMATHDEAMNVLRQTPQRVRLTVWREENQYREEDLWDVFTVDLFKTPGRGLGLDVVGKRNDTGVFVSDVARGSAAESDGRLWPGDQILSVNGEDVRAATQEHVASLLKSCAGGVILEVARFKARPCQSEKRPSVCREGPSDSWGLTLAGGVGSSHTDTPLYIAALPPQGPAAQTHTPLVVGGNASMTGCPEEEVDTHVFCSDLGPAQYKRITLDRGSDGLGFSIVGGFGSPHGDLPIYVKTVFSKGAASKDGRLQRGDQIVAVNGVPLEGVTHEEAVEILKRTRGTVSVTVLSHTRDSTL</sequence>
<dbReference type="CDD" id="cd06791">
    <property type="entry name" value="PDZ3_MUPP1-like"/>
    <property type="match status" value="1"/>
</dbReference>
<dbReference type="PROSITE" id="PS50106">
    <property type="entry name" value="PDZ"/>
    <property type="match status" value="10"/>
</dbReference>
<feature type="domain" description="PDZ" evidence="9">
    <location>
        <begin position="941"/>
        <end position="1033"/>
    </location>
</feature>
<keyword evidence="3" id="KW-0796">Tight junction</keyword>
<dbReference type="SUPFAM" id="SSF50156">
    <property type="entry name" value="PDZ domain-like"/>
    <property type="match status" value="10"/>
</dbReference>
<dbReference type="CDD" id="cd06670">
    <property type="entry name" value="PDZ6_MUPP1-like"/>
    <property type="match status" value="1"/>
</dbReference>
<dbReference type="FunFam" id="2.30.42.10:FF:000038">
    <property type="entry name" value="Multiple PDZ domain protein isoform X1"/>
    <property type="match status" value="1"/>
</dbReference>
<dbReference type="PANTHER" id="PTHR19964">
    <property type="entry name" value="MULTIPLE PDZ DOMAIN PROTEIN"/>
    <property type="match status" value="1"/>
</dbReference>
<accession>A0A9D3RY76</accession>
<dbReference type="CDD" id="cd06668">
    <property type="entry name" value="PDZ4_MUPP1-like"/>
    <property type="match status" value="1"/>
</dbReference>
<feature type="domain" description="PDZ" evidence="9">
    <location>
        <begin position="145"/>
        <end position="232"/>
    </location>
</feature>
<feature type="domain" description="PDZ" evidence="9">
    <location>
        <begin position="1653"/>
        <end position="1738"/>
    </location>
</feature>
<keyword evidence="6" id="KW-0965">Cell junction</keyword>
<feature type="compositionally biased region" description="Basic and acidic residues" evidence="8">
    <location>
        <begin position="772"/>
        <end position="788"/>
    </location>
</feature>
<feature type="domain" description="PDZ" evidence="9">
    <location>
        <begin position="382"/>
        <end position="468"/>
    </location>
</feature>
<evidence type="ECO:0000256" key="2">
    <source>
        <dbReference type="ARBA" id="ARBA00004435"/>
    </source>
</evidence>
<feature type="region of interest" description="Disordered" evidence="8">
    <location>
        <begin position="1035"/>
        <end position="1097"/>
    </location>
</feature>
<evidence type="ECO:0000313" key="11">
    <source>
        <dbReference type="Proteomes" id="UP001044222"/>
    </source>
</evidence>
<dbReference type="PANTHER" id="PTHR19964:SF10">
    <property type="entry name" value="MULTIPLE PDZ DOMAIN PROTEIN"/>
    <property type="match status" value="1"/>
</dbReference>
<feature type="region of interest" description="Disordered" evidence="8">
    <location>
        <begin position="914"/>
        <end position="944"/>
    </location>
</feature>
<dbReference type="FunFam" id="2.30.42.10:FF:000110">
    <property type="entry name" value="multiple PDZ domain protein isoform X2"/>
    <property type="match status" value="1"/>
</dbReference>
<dbReference type="SMART" id="SM00228">
    <property type="entry name" value="PDZ"/>
    <property type="match status" value="10"/>
</dbReference>
<feature type="domain" description="PDZ" evidence="9">
    <location>
        <begin position="798"/>
        <end position="866"/>
    </location>
</feature>
<dbReference type="CDD" id="cd06667">
    <property type="entry name" value="PDZ2_MUPP1-like"/>
    <property type="match status" value="1"/>
</dbReference>
<dbReference type="SUPFAM" id="SSF101288">
    <property type="entry name" value="L27 domain"/>
    <property type="match status" value="1"/>
</dbReference>
<dbReference type="InterPro" id="IPR001478">
    <property type="entry name" value="PDZ"/>
</dbReference>
<dbReference type="Proteomes" id="UP001044222">
    <property type="component" value="Unassembled WGS sequence"/>
</dbReference>
<dbReference type="CDD" id="cd06676">
    <property type="entry name" value="PDZ13_MUPP1-like"/>
    <property type="match status" value="1"/>
</dbReference>
<dbReference type="Pfam" id="PF09045">
    <property type="entry name" value="L27_2"/>
    <property type="match status" value="1"/>
</dbReference>
<feature type="domain" description="PDZ" evidence="9">
    <location>
        <begin position="1387"/>
        <end position="1470"/>
    </location>
</feature>
<name>A0A9D3RY76_ANGAN</name>
<evidence type="ECO:0000259" key="9">
    <source>
        <dbReference type="PROSITE" id="PS50106"/>
    </source>
</evidence>
<dbReference type="FunFam" id="2.30.42.10:FF:000051">
    <property type="entry name" value="Multiple PDZ domain protein isoform X1"/>
    <property type="match status" value="1"/>
</dbReference>
<evidence type="ECO:0000256" key="8">
    <source>
        <dbReference type="SAM" id="MobiDB-lite"/>
    </source>
</evidence>
<feature type="domain" description="PDZ" evidence="9">
    <location>
        <begin position="273"/>
        <end position="353"/>
    </location>
</feature>
<organism evidence="10 11">
    <name type="scientific">Anguilla anguilla</name>
    <name type="common">European freshwater eel</name>
    <name type="synonym">Muraena anguilla</name>
    <dbReference type="NCBI Taxonomy" id="7936"/>
    <lineage>
        <taxon>Eukaryota</taxon>
        <taxon>Metazoa</taxon>
        <taxon>Chordata</taxon>
        <taxon>Craniata</taxon>
        <taxon>Vertebrata</taxon>
        <taxon>Euteleostomi</taxon>
        <taxon>Actinopterygii</taxon>
        <taxon>Neopterygii</taxon>
        <taxon>Teleostei</taxon>
        <taxon>Anguilliformes</taxon>
        <taxon>Anguillidae</taxon>
        <taxon>Anguilla</taxon>
    </lineage>
</organism>
<evidence type="ECO:0000256" key="3">
    <source>
        <dbReference type="ARBA" id="ARBA00022427"/>
    </source>
</evidence>
<gene>
    <name evidence="10" type="ORF">ANANG_G00095110</name>
</gene>
<evidence type="ECO:0000313" key="10">
    <source>
        <dbReference type="EMBL" id="KAG5848129.1"/>
    </source>
</evidence>
<comment type="subcellular location">
    <subcellularLocation>
        <location evidence="2">Cell junction</location>
        <location evidence="2">Tight junction</location>
    </subcellularLocation>
    <subcellularLocation>
        <location evidence="1">Cell membrane</location>
    </subcellularLocation>
</comment>
<feature type="domain" description="PDZ" evidence="9">
    <location>
        <begin position="1483"/>
        <end position="1565"/>
    </location>
</feature>
<evidence type="ECO:0000256" key="4">
    <source>
        <dbReference type="ARBA" id="ARBA00022475"/>
    </source>
</evidence>
<protein>
    <recommendedName>
        <fullName evidence="9">PDZ domain-containing protein</fullName>
    </recommendedName>
</protein>
<feature type="domain" description="PDZ" evidence="9">
    <location>
        <begin position="534"/>
        <end position="618"/>
    </location>
</feature>
<dbReference type="Pfam" id="PF00595">
    <property type="entry name" value="PDZ"/>
    <property type="match status" value="10"/>
</dbReference>
<evidence type="ECO:0000256" key="6">
    <source>
        <dbReference type="ARBA" id="ARBA00022949"/>
    </source>
</evidence>
<dbReference type="GO" id="GO:0005886">
    <property type="term" value="C:plasma membrane"/>
    <property type="evidence" value="ECO:0007669"/>
    <property type="project" value="UniProtKB-SubCell"/>
</dbReference>
<keyword evidence="5" id="KW-0677">Repeat</keyword>
<dbReference type="InterPro" id="IPR015132">
    <property type="entry name" value="L27_2"/>
</dbReference>
<feature type="compositionally biased region" description="Pro residues" evidence="8">
    <location>
        <begin position="1066"/>
        <end position="1076"/>
    </location>
</feature>
<keyword evidence="4" id="KW-1003">Cell membrane</keyword>
<dbReference type="Gene3D" id="2.30.42.10">
    <property type="match status" value="12"/>
</dbReference>
<proteinExistence type="predicted"/>
<dbReference type="GO" id="GO:0005923">
    <property type="term" value="C:bicellular tight junction"/>
    <property type="evidence" value="ECO:0007669"/>
    <property type="project" value="UniProtKB-SubCell"/>
</dbReference>
<keyword evidence="7" id="KW-0472">Membrane</keyword>
<dbReference type="InterPro" id="IPR036034">
    <property type="entry name" value="PDZ_sf"/>
</dbReference>
<dbReference type="InterPro" id="IPR051342">
    <property type="entry name" value="PDZ_scaffold"/>
</dbReference>
<feature type="compositionally biased region" description="Low complexity" evidence="8">
    <location>
        <begin position="1325"/>
        <end position="1339"/>
    </location>
</feature>
<feature type="region of interest" description="Disordered" evidence="8">
    <location>
        <begin position="761"/>
        <end position="797"/>
    </location>
</feature>
<dbReference type="Gene3D" id="1.10.287.650">
    <property type="entry name" value="L27 domain"/>
    <property type="match status" value="1"/>
</dbReference>